<dbReference type="RefSeq" id="WP_168546440.1">
    <property type="nucleotide sequence ID" value="NZ_BAAAKS010000088.1"/>
</dbReference>
<dbReference type="AlphaFoldDB" id="A0A846X2R0"/>
<evidence type="ECO:0000313" key="1">
    <source>
        <dbReference type="EMBL" id="NKY19443.1"/>
    </source>
</evidence>
<organism evidence="1 2">
    <name type="scientific">Tsukamurella spumae</name>
    <dbReference type="NCBI Taxonomy" id="44753"/>
    <lineage>
        <taxon>Bacteria</taxon>
        <taxon>Bacillati</taxon>
        <taxon>Actinomycetota</taxon>
        <taxon>Actinomycetes</taxon>
        <taxon>Mycobacteriales</taxon>
        <taxon>Tsukamurellaceae</taxon>
        <taxon>Tsukamurella</taxon>
    </lineage>
</organism>
<reference evidence="1 2" key="1">
    <citation type="submission" date="2020-04" db="EMBL/GenBank/DDBJ databases">
        <title>MicrobeNet Type strains.</title>
        <authorList>
            <person name="Nicholson A.C."/>
        </authorList>
    </citation>
    <scope>NUCLEOTIDE SEQUENCE [LARGE SCALE GENOMIC DNA]</scope>
    <source>
        <strain evidence="1 2">DSM 44113</strain>
    </source>
</reference>
<comment type="caution">
    <text evidence="1">The sequence shown here is derived from an EMBL/GenBank/DDBJ whole genome shotgun (WGS) entry which is preliminary data.</text>
</comment>
<gene>
    <name evidence="1" type="ORF">HF999_13840</name>
</gene>
<accession>A0A846X2R0</accession>
<name>A0A846X2R0_9ACTN</name>
<evidence type="ECO:0000313" key="2">
    <source>
        <dbReference type="Proteomes" id="UP000582646"/>
    </source>
</evidence>
<proteinExistence type="predicted"/>
<dbReference type="EMBL" id="JAAXOQ010000018">
    <property type="protein sequence ID" value="NKY19443.1"/>
    <property type="molecule type" value="Genomic_DNA"/>
</dbReference>
<sequence>MFKHGFQVGDLVEDVEEAKFNPSLFRVVRVSAQRVDVDQLSPDTTGTIGVGAYYLRSEIKQLVPARAAARALYAQHLPQR</sequence>
<protein>
    <submittedName>
        <fullName evidence="1">Uncharacterized protein</fullName>
    </submittedName>
</protein>
<dbReference type="Proteomes" id="UP000582646">
    <property type="component" value="Unassembled WGS sequence"/>
</dbReference>
<keyword evidence="2" id="KW-1185">Reference proteome</keyword>